<accession>A0ABP8JT02</accession>
<name>A0ABP8JT02_9MICO</name>
<organism evidence="2 3">
    <name type="scientific">Brevibacterium pityocampae</name>
    <dbReference type="NCBI Taxonomy" id="506594"/>
    <lineage>
        <taxon>Bacteria</taxon>
        <taxon>Bacillati</taxon>
        <taxon>Actinomycetota</taxon>
        <taxon>Actinomycetes</taxon>
        <taxon>Micrococcales</taxon>
        <taxon>Brevibacteriaceae</taxon>
        <taxon>Brevibacterium</taxon>
    </lineage>
</organism>
<evidence type="ECO:0000259" key="1">
    <source>
        <dbReference type="Pfam" id="PF12724"/>
    </source>
</evidence>
<protein>
    <recommendedName>
        <fullName evidence="1">Flavodoxin domain-containing protein</fullName>
    </recommendedName>
</protein>
<sequence length="163" mass="17596">MPWHIVHSSKHGTARSYAEILAADLGTGAHPLADPAPAGAPVILVAPIYAGRIPGLAELRRRSGEPAAVVLVGLMPVDSSRRAEVARTHLGDTPVFQVPGRIRWAELGLRERVMMHTLGAITRLRRRRTATDEQFLAILGTDSGAVDPAALDPVRAWAERARR</sequence>
<dbReference type="Proteomes" id="UP001500642">
    <property type="component" value="Unassembled WGS sequence"/>
</dbReference>
<dbReference type="EMBL" id="BAABGL010000036">
    <property type="protein sequence ID" value="GAA4395537.1"/>
    <property type="molecule type" value="Genomic_DNA"/>
</dbReference>
<evidence type="ECO:0000313" key="2">
    <source>
        <dbReference type="EMBL" id="GAA4395537.1"/>
    </source>
</evidence>
<evidence type="ECO:0000313" key="3">
    <source>
        <dbReference type="Proteomes" id="UP001500642"/>
    </source>
</evidence>
<dbReference type="Pfam" id="PF12724">
    <property type="entry name" value="Flavodoxin_5"/>
    <property type="match status" value="1"/>
</dbReference>
<proteinExistence type="predicted"/>
<keyword evidence="3" id="KW-1185">Reference proteome</keyword>
<gene>
    <name evidence="2" type="ORF">GCM10023167_25940</name>
</gene>
<feature type="domain" description="Flavodoxin" evidence="1">
    <location>
        <begin position="5"/>
        <end position="122"/>
    </location>
</feature>
<dbReference type="InterPro" id="IPR026816">
    <property type="entry name" value="Flavodoxin_dom"/>
</dbReference>
<reference evidence="3" key="1">
    <citation type="journal article" date="2019" name="Int. J. Syst. Evol. Microbiol.">
        <title>The Global Catalogue of Microorganisms (GCM) 10K type strain sequencing project: providing services to taxonomists for standard genome sequencing and annotation.</title>
        <authorList>
            <consortium name="The Broad Institute Genomics Platform"/>
            <consortium name="The Broad Institute Genome Sequencing Center for Infectious Disease"/>
            <person name="Wu L."/>
            <person name="Ma J."/>
        </authorList>
    </citation>
    <scope>NUCLEOTIDE SEQUENCE [LARGE SCALE GENOMIC DNA]</scope>
    <source>
        <strain evidence="3">JCM 17808</strain>
    </source>
</reference>
<comment type="caution">
    <text evidence="2">The sequence shown here is derived from an EMBL/GenBank/DDBJ whole genome shotgun (WGS) entry which is preliminary data.</text>
</comment>
<dbReference type="RefSeq" id="WP_345032638.1">
    <property type="nucleotide sequence ID" value="NZ_BAABGL010000036.1"/>
</dbReference>